<accession>A0A354M1G0</accession>
<dbReference type="EC" id="1.16.3.2" evidence="8"/>
<dbReference type="RefSeq" id="WP_022390649.1">
    <property type="nucleotide sequence ID" value="NZ_CAJKYL010000022.1"/>
</dbReference>
<feature type="domain" description="Ferritin-like diiron" evidence="9">
    <location>
        <begin position="1"/>
        <end position="145"/>
    </location>
</feature>
<keyword evidence="4" id="KW-0560">Oxidoreductase</keyword>
<evidence type="ECO:0000256" key="3">
    <source>
        <dbReference type="ARBA" id="ARBA00022723"/>
    </source>
</evidence>
<dbReference type="InterPro" id="IPR041719">
    <property type="entry name" value="Ferritin_prok"/>
</dbReference>
<gene>
    <name evidence="10" type="ORF">DDY73_05035</name>
</gene>
<dbReference type="InterPro" id="IPR001519">
    <property type="entry name" value="Ferritin"/>
</dbReference>
<dbReference type="SUPFAM" id="SSF47240">
    <property type="entry name" value="Ferritin-like"/>
    <property type="match status" value="1"/>
</dbReference>
<dbReference type="Gene3D" id="1.20.1260.10">
    <property type="match status" value="1"/>
</dbReference>
<dbReference type="Pfam" id="PF00210">
    <property type="entry name" value="Ferritin"/>
    <property type="match status" value="1"/>
</dbReference>
<feature type="binding site" evidence="7">
    <location>
        <position position="17"/>
    </location>
    <ligand>
        <name>Fe cation</name>
        <dbReference type="ChEBI" id="CHEBI:24875"/>
        <label>1</label>
    </ligand>
</feature>
<dbReference type="InterPro" id="IPR012347">
    <property type="entry name" value="Ferritin-like"/>
</dbReference>
<dbReference type="GO" id="GO:0006826">
    <property type="term" value="P:iron ion transport"/>
    <property type="evidence" value="ECO:0007669"/>
    <property type="project" value="InterPro"/>
</dbReference>
<dbReference type="CDD" id="cd01055">
    <property type="entry name" value="Nonheme_Ferritin"/>
    <property type="match status" value="1"/>
</dbReference>
<protein>
    <recommendedName>
        <fullName evidence="8">Ferritin</fullName>
        <ecNumber evidence="8">1.16.3.2</ecNumber>
    </recommendedName>
</protein>
<feature type="binding site" evidence="7">
    <location>
        <position position="94"/>
    </location>
    <ligand>
        <name>Fe cation</name>
        <dbReference type="ChEBI" id="CHEBI:24875"/>
        <label>1</label>
    </ligand>
</feature>
<keyword evidence="5 7" id="KW-0408">Iron</keyword>
<dbReference type="GO" id="GO:0008199">
    <property type="term" value="F:ferric iron binding"/>
    <property type="evidence" value="ECO:0007669"/>
    <property type="project" value="InterPro"/>
</dbReference>
<dbReference type="GO" id="GO:0004322">
    <property type="term" value="F:ferroxidase activity"/>
    <property type="evidence" value="ECO:0007669"/>
    <property type="project" value="TreeGrafter"/>
</dbReference>
<name>A0A354M1G0_9BACT</name>
<keyword evidence="2 8" id="KW-0409">Iron storage</keyword>
<evidence type="ECO:0000313" key="11">
    <source>
        <dbReference type="Proteomes" id="UP000262954"/>
    </source>
</evidence>
<evidence type="ECO:0000256" key="2">
    <source>
        <dbReference type="ARBA" id="ARBA00022434"/>
    </source>
</evidence>
<evidence type="ECO:0000256" key="4">
    <source>
        <dbReference type="ARBA" id="ARBA00023002"/>
    </source>
</evidence>
<dbReference type="InterPro" id="IPR008331">
    <property type="entry name" value="Ferritin_DPS_dom"/>
</dbReference>
<organism evidence="10 11">
    <name type="scientific">Coprobacter fastidiosus</name>
    <dbReference type="NCBI Taxonomy" id="1099853"/>
    <lineage>
        <taxon>Bacteria</taxon>
        <taxon>Pseudomonadati</taxon>
        <taxon>Bacteroidota</taxon>
        <taxon>Bacteroidia</taxon>
        <taxon>Bacteroidales</taxon>
        <taxon>Barnesiellaceae</taxon>
        <taxon>Coprobacter</taxon>
    </lineage>
</organism>
<evidence type="ECO:0000256" key="7">
    <source>
        <dbReference type="PIRSR" id="PIRSR601519-1"/>
    </source>
</evidence>
<dbReference type="GO" id="GO:0006879">
    <property type="term" value="P:intracellular iron ion homeostasis"/>
    <property type="evidence" value="ECO:0007669"/>
    <property type="project" value="UniProtKB-KW"/>
</dbReference>
<feature type="binding site" evidence="7">
    <location>
        <position position="50"/>
    </location>
    <ligand>
        <name>Fe cation</name>
        <dbReference type="ChEBI" id="CHEBI:24875"/>
        <label>1</label>
    </ligand>
</feature>
<comment type="similarity">
    <text evidence="1 8">Belongs to the ferritin family. Prokaryotic subfamily.</text>
</comment>
<evidence type="ECO:0000256" key="5">
    <source>
        <dbReference type="ARBA" id="ARBA00023004"/>
    </source>
</evidence>
<comment type="subcellular location">
    <subcellularLocation>
        <location evidence="8">Cytoplasm</location>
    </subcellularLocation>
</comment>
<evidence type="ECO:0000259" key="9">
    <source>
        <dbReference type="PROSITE" id="PS50905"/>
    </source>
</evidence>
<dbReference type="GO" id="GO:0008198">
    <property type="term" value="F:ferrous iron binding"/>
    <property type="evidence" value="ECO:0007669"/>
    <property type="project" value="TreeGrafter"/>
</dbReference>
<feature type="binding site" evidence="7">
    <location>
        <position position="127"/>
    </location>
    <ligand>
        <name>Fe cation</name>
        <dbReference type="ChEBI" id="CHEBI:24875"/>
        <label>1</label>
    </ligand>
</feature>
<proteinExistence type="inferred from homology"/>
<evidence type="ECO:0000256" key="6">
    <source>
        <dbReference type="ARBA" id="ARBA00054546"/>
    </source>
</evidence>
<comment type="function">
    <text evidence="8">Iron-storage protein.</text>
</comment>
<comment type="function">
    <text evidence="6">May alleviate iron toxicity in the presence of oxygen.</text>
</comment>
<evidence type="ECO:0000256" key="8">
    <source>
        <dbReference type="RuleBase" id="RU361145"/>
    </source>
</evidence>
<evidence type="ECO:0000313" key="10">
    <source>
        <dbReference type="EMBL" id="HBJ08349.1"/>
    </source>
</evidence>
<evidence type="ECO:0000256" key="1">
    <source>
        <dbReference type="ARBA" id="ARBA00006950"/>
    </source>
</evidence>
<reference evidence="10 11" key="1">
    <citation type="journal article" date="2018" name="Nat. Biotechnol.">
        <title>A standardized bacterial taxonomy based on genome phylogeny substantially revises the tree of life.</title>
        <authorList>
            <person name="Parks D.H."/>
            <person name="Chuvochina M."/>
            <person name="Waite D.W."/>
            <person name="Rinke C."/>
            <person name="Skarshewski A."/>
            <person name="Chaumeil P.A."/>
            <person name="Hugenholtz P."/>
        </authorList>
    </citation>
    <scope>NUCLEOTIDE SEQUENCE [LARGE SCALE GENOMIC DNA]</scope>
    <source>
        <strain evidence="10">UBA11482</strain>
    </source>
</reference>
<dbReference type="EMBL" id="DNWC01000065">
    <property type="protein sequence ID" value="HBJ08349.1"/>
    <property type="molecule type" value="Genomic_DNA"/>
</dbReference>
<sequence>MLSKKIEEALNAQVNAEFWSAYLYLSMSTNFAVKGNPGFANWFETQFKEEQDHALIFTKYILSRGGKVTLAPIAEVKTEWNTPLSAFEDTLVHEQKVTSMINDLYALATAEKDYATQSMLKWFIDEQVEEEETAQGIIDSLKMIKDNGFGIYTLDKELGARTYTQAAPLAGK</sequence>
<dbReference type="PANTHER" id="PTHR11431:SF127">
    <property type="entry name" value="BACTERIAL NON-HEME FERRITIN"/>
    <property type="match status" value="1"/>
</dbReference>
<comment type="caution">
    <text evidence="10">The sequence shown here is derived from an EMBL/GenBank/DDBJ whole genome shotgun (WGS) entry which is preliminary data.</text>
</comment>
<dbReference type="PANTHER" id="PTHR11431">
    <property type="entry name" value="FERRITIN"/>
    <property type="match status" value="1"/>
</dbReference>
<keyword evidence="3 7" id="KW-0479">Metal-binding</keyword>
<comment type="catalytic activity">
    <reaction evidence="8">
        <text>4 Fe(2+) + O2 + 6 H2O = 4 iron(III) oxide-hydroxide + 12 H(+)</text>
        <dbReference type="Rhea" id="RHEA:11972"/>
        <dbReference type="ChEBI" id="CHEBI:15377"/>
        <dbReference type="ChEBI" id="CHEBI:15378"/>
        <dbReference type="ChEBI" id="CHEBI:15379"/>
        <dbReference type="ChEBI" id="CHEBI:29033"/>
        <dbReference type="ChEBI" id="CHEBI:78619"/>
        <dbReference type="EC" id="1.16.3.2"/>
    </reaction>
</comment>
<dbReference type="AlphaFoldDB" id="A0A354M1G0"/>
<dbReference type="GO" id="GO:0042802">
    <property type="term" value="F:identical protein binding"/>
    <property type="evidence" value="ECO:0007669"/>
    <property type="project" value="UniProtKB-ARBA"/>
</dbReference>
<dbReference type="GO" id="GO:0005829">
    <property type="term" value="C:cytosol"/>
    <property type="evidence" value="ECO:0007669"/>
    <property type="project" value="TreeGrafter"/>
</dbReference>
<dbReference type="FunFam" id="1.20.1260.10:FF:000001">
    <property type="entry name" value="Non-heme ferritin"/>
    <property type="match status" value="1"/>
</dbReference>
<feature type="binding site" evidence="7">
    <location>
        <position position="53"/>
    </location>
    <ligand>
        <name>Fe cation</name>
        <dbReference type="ChEBI" id="CHEBI:24875"/>
        <label>1</label>
    </ligand>
</feature>
<dbReference type="InterPro" id="IPR009078">
    <property type="entry name" value="Ferritin-like_SF"/>
</dbReference>
<dbReference type="PROSITE" id="PS50905">
    <property type="entry name" value="FERRITIN_LIKE"/>
    <property type="match status" value="1"/>
</dbReference>
<dbReference type="Proteomes" id="UP000262954">
    <property type="component" value="Unassembled WGS sequence"/>
</dbReference>
<keyword evidence="8" id="KW-0963">Cytoplasm</keyword>
<dbReference type="InterPro" id="IPR009040">
    <property type="entry name" value="Ferritin-like_diiron"/>
</dbReference>